<evidence type="ECO:0000256" key="4">
    <source>
        <dbReference type="SAM" id="SignalP"/>
    </source>
</evidence>
<dbReference type="AlphaFoldDB" id="A0A521BKQ7"/>
<feature type="chain" id="PRO_5022045559" evidence="4">
    <location>
        <begin position="37"/>
        <end position="536"/>
    </location>
</feature>
<keyword evidence="7" id="KW-1185">Reference proteome</keyword>
<dbReference type="PIRSF" id="PIRSF002741">
    <property type="entry name" value="MppA"/>
    <property type="match status" value="1"/>
</dbReference>
<dbReference type="EMBL" id="FXTO01000003">
    <property type="protein sequence ID" value="SMO47666.1"/>
    <property type="molecule type" value="Genomic_DNA"/>
</dbReference>
<dbReference type="Pfam" id="PF00496">
    <property type="entry name" value="SBP_bac_5"/>
    <property type="match status" value="1"/>
</dbReference>
<dbReference type="PANTHER" id="PTHR30290:SF38">
    <property type="entry name" value="D,D-DIPEPTIDE-BINDING PERIPLASMIC PROTEIN DDPA-RELATED"/>
    <property type="match status" value="1"/>
</dbReference>
<feature type="signal peptide" evidence="4">
    <location>
        <begin position="1"/>
        <end position="36"/>
    </location>
</feature>
<dbReference type="Gene3D" id="3.40.190.10">
    <property type="entry name" value="Periplasmic binding protein-like II"/>
    <property type="match status" value="1"/>
</dbReference>
<dbReference type="OrthoDB" id="9803988at2"/>
<organism evidence="6 7">
    <name type="scientific">Thalassovita litoralis</name>
    <dbReference type="NCBI Taxonomy" id="1010611"/>
    <lineage>
        <taxon>Bacteria</taxon>
        <taxon>Pseudomonadati</taxon>
        <taxon>Pseudomonadota</taxon>
        <taxon>Alphaproteobacteria</taxon>
        <taxon>Rhodobacterales</taxon>
        <taxon>Roseobacteraceae</taxon>
        <taxon>Thalassovita</taxon>
    </lineage>
</organism>
<dbReference type="InterPro" id="IPR000914">
    <property type="entry name" value="SBP_5_dom"/>
</dbReference>
<evidence type="ECO:0000313" key="6">
    <source>
        <dbReference type="EMBL" id="SMO47666.1"/>
    </source>
</evidence>
<sequence length="536" mass="58131">MTFHSFRSRGALRARSLMAGALMASTAMLAAGASWAETTITAVMHSGLRVLDPVITTAHITRNHAYMIYDVLVAVDGKFAPQPQMADWTVSEDGLTYTFTLRDGLKFHDGAPVTMADAEASLKRWAKRDAGGQLIMDVTESLTATDDKTLVWKLTKSFGPLLDTIGKQSALPPFIMPARIAATPADTPISEHIGSGPFKFVVDEFQPGVNVTYVKNEDYVPRSEPADNMAGGKVVNVDKVVWTTMPDVQTAMNALLGGEIDYVEAVQVDLLPLLDGDPDVVYEKREPMGYQTIGRMNFKYPPFDDVKVRQAAQMALSQEAVLATLVGNPDYYEVCGAIFGCGTPLADATGAETLTSGGDIEGAKKLLAESSYDGTPIVLMAPTDVVTLAAQPVVAAQAMRNAGFNVDMQPMDWQTLVTRRASQNPPAEGGWNIFFTNWLVPEISSPLVSPMLNGRGDNAWFGWPDDPTIEALKAEFVEAASLEEQQAVAKKIQAHTLENVLYIPLGQYINPQARRANIVDMLASPVPVFWNVKKEG</sequence>
<dbReference type="GO" id="GO:0043190">
    <property type="term" value="C:ATP-binding cassette (ABC) transporter complex"/>
    <property type="evidence" value="ECO:0007669"/>
    <property type="project" value="InterPro"/>
</dbReference>
<dbReference type="RefSeq" id="WP_142492162.1">
    <property type="nucleotide sequence ID" value="NZ_FXTO01000003.1"/>
</dbReference>
<dbReference type="SUPFAM" id="SSF53850">
    <property type="entry name" value="Periplasmic binding protein-like II"/>
    <property type="match status" value="1"/>
</dbReference>
<keyword evidence="3 4" id="KW-0732">Signal</keyword>
<evidence type="ECO:0000313" key="7">
    <source>
        <dbReference type="Proteomes" id="UP000316030"/>
    </source>
</evidence>
<dbReference type="PROSITE" id="PS01040">
    <property type="entry name" value="SBP_BACTERIAL_5"/>
    <property type="match status" value="1"/>
</dbReference>
<evidence type="ECO:0000256" key="2">
    <source>
        <dbReference type="ARBA" id="ARBA00005695"/>
    </source>
</evidence>
<dbReference type="CDD" id="cd08502">
    <property type="entry name" value="PBP2_NikA_DppA_OppA_like_16"/>
    <property type="match status" value="1"/>
</dbReference>
<dbReference type="InterPro" id="IPR039424">
    <property type="entry name" value="SBP_5"/>
</dbReference>
<evidence type="ECO:0000259" key="5">
    <source>
        <dbReference type="Pfam" id="PF00496"/>
    </source>
</evidence>
<comment type="subcellular location">
    <subcellularLocation>
        <location evidence="1">Periplasm</location>
    </subcellularLocation>
</comment>
<reference evidence="6 7" key="1">
    <citation type="submission" date="2017-05" db="EMBL/GenBank/DDBJ databases">
        <authorList>
            <person name="Varghese N."/>
            <person name="Submissions S."/>
        </authorList>
    </citation>
    <scope>NUCLEOTIDE SEQUENCE [LARGE SCALE GENOMIC DNA]</scope>
    <source>
        <strain evidence="6 7">DSM 29506</strain>
    </source>
</reference>
<gene>
    <name evidence="6" type="ORF">SAMN06265173_103121</name>
</gene>
<name>A0A521BKQ7_9RHOB</name>
<dbReference type="PANTHER" id="PTHR30290">
    <property type="entry name" value="PERIPLASMIC BINDING COMPONENT OF ABC TRANSPORTER"/>
    <property type="match status" value="1"/>
</dbReference>
<comment type="similarity">
    <text evidence="2">Belongs to the bacterial solute-binding protein 5 family.</text>
</comment>
<dbReference type="Gene3D" id="3.10.105.10">
    <property type="entry name" value="Dipeptide-binding Protein, Domain 3"/>
    <property type="match status" value="1"/>
</dbReference>
<evidence type="ECO:0000256" key="1">
    <source>
        <dbReference type="ARBA" id="ARBA00004418"/>
    </source>
</evidence>
<proteinExistence type="inferred from homology"/>
<dbReference type="Proteomes" id="UP000316030">
    <property type="component" value="Unassembled WGS sequence"/>
</dbReference>
<protein>
    <submittedName>
        <fullName evidence="6">Peptide/nickel transport system substrate-binding protein</fullName>
    </submittedName>
</protein>
<dbReference type="InterPro" id="IPR030678">
    <property type="entry name" value="Peptide/Ni-bd"/>
</dbReference>
<evidence type="ECO:0000256" key="3">
    <source>
        <dbReference type="ARBA" id="ARBA00022729"/>
    </source>
</evidence>
<dbReference type="GO" id="GO:1904680">
    <property type="term" value="F:peptide transmembrane transporter activity"/>
    <property type="evidence" value="ECO:0007669"/>
    <property type="project" value="TreeGrafter"/>
</dbReference>
<dbReference type="InterPro" id="IPR023765">
    <property type="entry name" value="SBP_5_CS"/>
</dbReference>
<accession>A0A521BKQ7</accession>
<feature type="domain" description="Solute-binding protein family 5" evidence="5">
    <location>
        <begin position="82"/>
        <end position="441"/>
    </location>
</feature>
<dbReference type="GO" id="GO:0030288">
    <property type="term" value="C:outer membrane-bounded periplasmic space"/>
    <property type="evidence" value="ECO:0007669"/>
    <property type="project" value="UniProtKB-ARBA"/>
</dbReference>
<dbReference type="GO" id="GO:0015833">
    <property type="term" value="P:peptide transport"/>
    <property type="evidence" value="ECO:0007669"/>
    <property type="project" value="TreeGrafter"/>
</dbReference>